<name>A0A067M4R2_BOTB1</name>
<dbReference type="Gene3D" id="1.20.1090.10">
    <property type="entry name" value="Dehydroquinate synthase-like - alpha domain"/>
    <property type="match status" value="1"/>
</dbReference>
<accession>A0A067M4R2</accession>
<dbReference type="Gene3D" id="3.40.50.1970">
    <property type="match status" value="1"/>
</dbReference>
<evidence type="ECO:0000256" key="6">
    <source>
        <dbReference type="ARBA" id="ARBA00023239"/>
    </source>
</evidence>
<feature type="domain" description="Enolpyruvate transferase" evidence="7">
    <location>
        <begin position="339"/>
        <end position="379"/>
    </location>
</feature>
<evidence type="ECO:0000259" key="9">
    <source>
        <dbReference type="Pfam" id="PF24621"/>
    </source>
</evidence>
<evidence type="ECO:0008006" key="12">
    <source>
        <dbReference type="Google" id="ProtNLM"/>
    </source>
</evidence>
<dbReference type="Proteomes" id="UP000027195">
    <property type="component" value="Unassembled WGS sequence"/>
</dbReference>
<evidence type="ECO:0000256" key="5">
    <source>
        <dbReference type="ARBA" id="ARBA00022833"/>
    </source>
</evidence>
<evidence type="ECO:0000256" key="1">
    <source>
        <dbReference type="ARBA" id="ARBA00001947"/>
    </source>
</evidence>
<dbReference type="PANTHER" id="PTHR21090">
    <property type="entry name" value="AROM/DEHYDROQUINATE SYNTHASE"/>
    <property type="match status" value="1"/>
</dbReference>
<proteinExistence type="predicted"/>
<dbReference type="InterPro" id="IPR036968">
    <property type="entry name" value="Enolpyruvate_Tfrase_sf"/>
</dbReference>
<dbReference type="GO" id="GO:0046872">
    <property type="term" value="F:metal ion binding"/>
    <property type="evidence" value="ECO:0007669"/>
    <property type="project" value="UniProtKB-KW"/>
</dbReference>
<dbReference type="OrthoDB" id="197068at2759"/>
<dbReference type="InterPro" id="IPR056179">
    <property type="entry name" value="DHQS_C"/>
</dbReference>
<feature type="domain" description="3-dehydroquinate synthase N-terminal" evidence="8">
    <location>
        <begin position="40"/>
        <end position="150"/>
    </location>
</feature>
<reference evidence="11" key="1">
    <citation type="journal article" date="2014" name="Proc. Natl. Acad. Sci. U.S.A.">
        <title>Extensive sampling of basidiomycete genomes demonstrates inadequacy of the white-rot/brown-rot paradigm for wood decay fungi.</title>
        <authorList>
            <person name="Riley R."/>
            <person name="Salamov A.A."/>
            <person name="Brown D.W."/>
            <person name="Nagy L.G."/>
            <person name="Floudas D."/>
            <person name="Held B.W."/>
            <person name="Levasseur A."/>
            <person name="Lombard V."/>
            <person name="Morin E."/>
            <person name="Otillar R."/>
            <person name="Lindquist E.A."/>
            <person name="Sun H."/>
            <person name="LaButti K.M."/>
            <person name="Schmutz J."/>
            <person name="Jabbour D."/>
            <person name="Luo H."/>
            <person name="Baker S.E."/>
            <person name="Pisabarro A.G."/>
            <person name="Walton J.D."/>
            <person name="Blanchette R.A."/>
            <person name="Henrissat B."/>
            <person name="Martin F."/>
            <person name="Cullen D."/>
            <person name="Hibbett D.S."/>
            <person name="Grigoriev I.V."/>
        </authorList>
    </citation>
    <scope>NUCLEOTIDE SEQUENCE [LARGE SCALE GENOMIC DNA]</scope>
    <source>
        <strain evidence="11">FD-172 SS1</strain>
    </source>
</reference>
<feature type="domain" description="3-dehydroquinate synthase C-terminal" evidence="9">
    <location>
        <begin position="186"/>
        <end position="266"/>
    </location>
</feature>
<keyword evidence="6" id="KW-0456">Lyase</keyword>
<protein>
    <recommendedName>
        <fullName evidence="12">3-dehydroquinate synthase domain-containing protein</fullName>
    </recommendedName>
</protein>
<sequence length="624" mass="66771">MVLRTLSGSTYVLVTDTHVAKLHSVAFDEAFPGSPFLSHVIPPGGMPKSRQGKADSEDFLLANACTRSAIILAPGGGVIGNLGGFAAAKFMQGVRFVSILTTLLAMANTNVGGKIAIDTPHGMNLIGAFWQPGYVIIDAAFLESLPSREFVMGWPKLSSDLERDRVRAHVGRHSFRHPNGVNLVSRLRNLVNFGHTIGHAIEAVLAPAALNGNRVSVGVILEAEATRQLGILTQGAVGRLTRCFASYNLPVSLADPRLASLPAARGLSVDRLPDIMRIDTKTSGSEKKIVLLPCIGTTHEPRATGVAGNVIRKTLSFATRFIPGIPSKFPVTMATPRWKSISKMALMLATLVKDTCRLTGLPHSDDTQVMMNALIELQVFDPYVPWCRVQNSFGKTKARLRLSKEAKGSSELLGTISIFTWETSSIGFLESQRCLLLAIGAGGFRGGKVRLAASVSSQYASLILFCASYAAEPVVLELTGGAVIFQPYIKMTIATMRKFGVAVTSDADPKTGKLLDVYRILSAVCVNPGDYSIESDASNATYALGIAAITGTTCTIFNIGACLTSSIRVAHHPPSLVAFMSFFRGSIAKSGAGMKELDDGSKVYGHGTMVESTKRKDERWDVAR</sequence>
<evidence type="ECO:0000313" key="11">
    <source>
        <dbReference type="Proteomes" id="UP000027195"/>
    </source>
</evidence>
<dbReference type="STRING" id="930990.A0A067M4R2"/>
<comment type="cofactor">
    <cofactor evidence="1">
        <name>Zn(2+)</name>
        <dbReference type="ChEBI" id="CHEBI:29105"/>
    </cofactor>
</comment>
<dbReference type="HOGENOM" id="CLU_001201_3_0_1"/>
<dbReference type="FunFam" id="3.40.50.1970:FF:000007">
    <property type="entry name" value="Pentafunctional AROM polypeptide"/>
    <property type="match status" value="1"/>
</dbReference>
<dbReference type="InterPro" id="IPR001986">
    <property type="entry name" value="Enolpyruvate_Tfrase_dom"/>
</dbReference>
<evidence type="ECO:0000256" key="2">
    <source>
        <dbReference type="ARBA" id="ARBA00022679"/>
    </source>
</evidence>
<dbReference type="GO" id="GO:0009423">
    <property type="term" value="P:chorismate biosynthetic process"/>
    <property type="evidence" value="ECO:0007669"/>
    <property type="project" value="TreeGrafter"/>
</dbReference>
<evidence type="ECO:0000256" key="3">
    <source>
        <dbReference type="ARBA" id="ARBA00022723"/>
    </source>
</evidence>
<evidence type="ECO:0000256" key="4">
    <source>
        <dbReference type="ARBA" id="ARBA00022741"/>
    </source>
</evidence>
<evidence type="ECO:0000313" key="10">
    <source>
        <dbReference type="EMBL" id="KDQ06817.1"/>
    </source>
</evidence>
<dbReference type="Pfam" id="PF24621">
    <property type="entry name" value="DHQS_C"/>
    <property type="match status" value="1"/>
</dbReference>
<dbReference type="SUPFAM" id="SSF56796">
    <property type="entry name" value="Dehydroquinate synthase-like"/>
    <property type="match status" value="1"/>
</dbReference>
<evidence type="ECO:0000259" key="7">
    <source>
        <dbReference type="Pfam" id="PF00275"/>
    </source>
</evidence>
<feature type="domain" description="Enolpyruvate transferase" evidence="7">
    <location>
        <begin position="437"/>
        <end position="565"/>
    </location>
</feature>
<keyword evidence="11" id="KW-1185">Reference proteome</keyword>
<dbReference type="Pfam" id="PF00275">
    <property type="entry name" value="EPSP_synthase"/>
    <property type="match status" value="2"/>
</dbReference>
<organism evidence="10 11">
    <name type="scientific">Botryobasidium botryosum (strain FD-172 SS1)</name>
    <dbReference type="NCBI Taxonomy" id="930990"/>
    <lineage>
        <taxon>Eukaryota</taxon>
        <taxon>Fungi</taxon>
        <taxon>Dikarya</taxon>
        <taxon>Basidiomycota</taxon>
        <taxon>Agaricomycotina</taxon>
        <taxon>Agaricomycetes</taxon>
        <taxon>Cantharellales</taxon>
        <taxon>Botryobasidiaceae</taxon>
        <taxon>Botryobasidium</taxon>
    </lineage>
</organism>
<dbReference type="GO" id="GO:0016829">
    <property type="term" value="F:lyase activity"/>
    <property type="evidence" value="ECO:0007669"/>
    <property type="project" value="UniProtKB-KW"/>
</dbReference>
<dbReference type="EMBL" id="KL198122">
    <property type="protein sequence ID" value="KDQ06817.1"/>
    <property type="molecule type" value="Genomic_DNA"/>
</dbReference>
<dbReference type="InterPro" id="IPR013792">
    <property type="entry name" value="RNA3'P_cycl/enolpyr_Trfase_a/b"/>
</dbReference>
<dbReference type="InterPro" id="IPR030960">
    <property type="entry name" value="DHQS/DOIS_N"/>
</dbReference>
<keyword evidence="3" id="KW-0479">Metal-binding</keyword>
<keyword evidence="5" id="KW-0862">Zinc</keyword>
<dbReference type="Gene3D" id="3.65.10.10">
    <property type="entry name" value="Enolpyruvate transferase domain"/>
    <property type="match status" value="3"/>
</dbReference>
<dbReference type="Pfam" id="PF01761">
    <property type="entry name" value="DHQ_synthase"/>
    <property type="match status" value="1"/>
</dbReference>
<dbReference type="InParanoid" id="A0A067M4R2"/>
<keyword evidence="4" id="KW-0547">Nucleotide-binding</keyword>
<dbReference type="PANTHER" id="PTHR21090:SF5">
    <property type="entry name" value="PENTAFUNCTIONAL AROM POLYPEPTIDE"/>
    <property type="match status" value="1"/>
</dbReference>
<gene>
    <name evidence="10" type="ORF">BOTBODRAFT_49154</name>
</gene>
<evidence type="ECO:0000259" key="8">
    <source>
        <dbReference type="Pfam" id="PF01761"/>
    </source>
</evidence>
<keyword evidence="2" id="KW-0808">Transferase</keyword>
<dbReference type="GO" id="GO:0000166">
    <property type="term" value="F:nucleotide binding"/>
    <property type="evidence" value="ECO:0007669"/>
    <property type="project" value="UniProtKB-KW"/>
</dbReference>
<dbReference type="AlphaFoldDB" id="A0A067M4R2"/>
<dbReference type="SUPFAM" id="SSF55205">
    <property type="entry name" value="EPT/RTPC-like"/>
    <property type="match status" value="1"/>
</dbReference>
<dbReference type="GO" id="GO:0003866">
    <property type="term" value="F:3-phosphoshikimate 1-carboxyvinyltransferase activity"/>
    <property type="evidence" value="ECO:0007669"/>
    <property type="project" value="TreeGrafter"/>
</dbReference>